<name>A0A4U5LZ39_STECR</name>
<evidence type="ECO:0000313" key="2">
    <source>
        <dbReference type="Proteomes" id="UP000298663"/>
    </source>
</evidence>
<protein>
    <submittedName>
        <fullName evidence="1">Uncharacterized protein</fullName>
    </submittedName>
</protein>
<dbReference type="EMBL" id="AZBU02000011">
    <property type="protein sequence ID" value="TKR61601.1"/>
    <property type="molecule type" value="Genomic_DNA"/>
</dbReference>
<dbReference type="Proteomes" id="UP000298663">
    <property type="component" value="Unassembled WGS sequence"/>
</dbReference>
<sequence>MFVESVQIQELSLILILIFSWKQESVTPRLECFAITGHYSNPWAKKAGMTAARIGAVVTDDDAMFVLRCDGRGKNDLLKELESCKFQIKANEA</sequence>
<keyword evidence="2" id="KW-1185">Reference proteome</keyword>
<proteinExistence type="predicted"/>
<evidence type="ECO:0000313" key="1">
    <source>
        <dbReference type="EMBL" id="TKR61601.1"/>
    </source>
</evidence>
<accession>A0A4U5LZ39</accession>
<reference evidence="1 2" key="2">
    <citation type="journal article" date="2019" name="G3 (Bethesda)">
        <title>Hybrid Assembly of the Genome of the Entomopathogenic Nematode Steinernema carpocapsae Identifies the X-Chromosome.</title>
        <authorList>
            <person name="Serra L."/>
            <person name="Macchietto M."/>
            <person name="Macias-Munoz A."/>
            <person name="McGill C.J."/>
            <person name="Rodriguez I.M."/>
            <person name="Rodriguez B."/>
            <person name="Murad R."/>
            <person name="Mortazavi A."/>
        </authorList>
    </citation>
    <scope>NUCLEOTIDE SEQUENCE [LARGE SCALE GENOMIC DNA]</scope>
    <source>
        <strain evidence="1 2">ALL</strain>
    </source>
</reference>
<organism evidence="1 2">
    <name type="scientific">Steinernema carpocapsae</name>
    <name type="common">Entomopathogenic nematode</name>
    <dbReference type="NCBI Taxonomy" id="34508"/>
    <lineage>
        <taxon>Eukaryota</taxon>
        <taxon>Metazoa</taxon>
        <taxon>Ecdysozoa</taxon>
        <taxon>Nematoda</taxon>
        <taxon>Chromadorea</taxon>
        <taxon>Rhabditida</taxon>
        <taxon>Tylenchina</taxon>
        <taxon>Panagrolaimomorpha</taxon>
        <taxon>Strongyloidoidea</taxon>
        <taxon>Steinernematidae</taxon>
        <taxon>Steinernema</taxon>
    </lineage>
</organism>
<dbReference type="AlphaFoldDB" id="A0A4U5LZ39"/>
<gene>
    <name evidence="1" type="ORF">L596_028693</name>
</gene>
<reference evidence="1 2" key="1">
    <citation type="journal article" date="2015" name="Genome Biol.">
        <title>Comparative genomics of Steinernema reveals deeply conserved gene regulatory networks.</title>
        <authorList>
            <person name="Dillman A.R."/>
            <person name="Macchietto M."/>
            <person name="Porter C.F."/>
            <person name="Rogers A."/>
            <person name="Williams B."/>
            <person name="Antoshechkin I."/>
            <person name="Lee M.M."/>
            <person name="Goodwin Z."/>
            <person name="Lu X."/>
            <person name="Lewis E.E."/>
            <person name="Goodrich-Blair H."/>
            <person name="Stock S.P."/>
            <person name="Adams B.J."/>
            <person name="Sternberg P.W."/>
            <person name="Mortazavi A."/>
        </authorList>
    </citation>
    <scope>NUCLEOTIDE SEQUENCE [LARGE SCALE GENOMIC DNA]</scope>
    <source>
        <strain evidence="1 2">ALL</strain>
    </source>
</reference>
<comment type="caution">
    <text evidence="1">The sequence shown here is derived from an EMBL/GenBank/DDBJ whole genome shotgun (WGS) entry which is preliminary data.</text>
</comment>